<organism evidence="1 2">
    <name type="scientific">Ancylostoma ceylanicum</name>
    <dbReference type="NCBI Taxonomy" id="53326"/>
    <lineage>
        <taxon>Eukaryota</taxon>
        <taxon>Metazoa</taxon>
        <taxon>Ecdysozoa</taxon>
        <taxon>Nematoda</taxon>
        <taxon>Chromadorea</taxon>
        <taxon>Rhabditida</taxon>
        <taxon>Rhabditina</taxon>
        <taxon>Rhabditomorpha</taxon>
        <taxon>Strongyloidea</taxon>
        <taxon>Ancylostomatidae</taxon>
        <taxon>Ancylostomatinae</taxon>
        <taxon>Ancylostoma</taxon>
    </lineage>
</organism>
<dbReference type="Proteomes" id="UP000024635">
    <property type="component" value="Unassembled WGS sequence"/>
</dbReference>
<proteinExistence type="predicted"/>
<accession>A0A016V0Z8</accession>
<gene>
    <name evidence="1" type="primary">Acey_s0021.g365</name>
    <name evidence="1" type="ORF">Y032_0021g365</name>
</gene>
<comment type="caution">
    <text evidence="1">The sequence shown here is derived from an EMBL/GenBank/DDBJ whole genome shotgun (WGS) entry which is preliminary data.</text>
</comment>
<name>A0A016V0Z8_9BILA</name>
<sequence length="98" mass="10680">MEVELVHGSTGFTVSASLYIRPERGNCKTAAVVAIATTAGSRYMDGAKGEIQMKGAMIKDGNRSDIATDSQHFHCHHRTQLNARFSTELTKAVRAEEL</sequence>
<reference evidence="2" key="1">
    <citation type="journal article" date="2015" name="Nat. Genet.">
        <title>The genome and transcriptome of the zoonotic hookworm Ancylostoma ceylanicum identify infection-specific gene families.</title>
        <authorList>
            <person name="Schwarz E.M."/>
            <person name="Hu Y."/>
            <person name="Antoshechkin I."/>
            <person name="Miller M.M."/>
            <person name="Sternberg P.W."/>
            <person name="Aroian R.V."/>
        </authorList>
    </citation>
    <scope>NUCLEOTIDE SEQUENCE</scope>
    <source>
        <strain evidence="2">HY135</strain>
    </source>
</reference>
<evidence type="ECO:0000313" key="2">
    <source>
        <dbReference type="Proteomes" id="UP000024635"/>
    </source>
</evidence>
<dbReference type="EMBL" id="JARK01001357">
    <property type="protein sequence ID" value="EYC20682.1"/>
    <property type="molecule type" value="Genomic_DNA"/>
</dbReference>
<dbReference type="AlphaFoldDB" id="A0A016V0Z8"/>
<protein>
    <submittedName>
        <fullName evidence="1">Uncharacterized protein</fullName>
    </submittedName>
</protein>
<keyword evidence="2" id="KW-1185">Reference proteome</keyword>
<evidence type="ECO:0000313" key="1">
    <source>
        <dbReference type="EMBL" id="EYC20682.1"/>
    </source>
</evidence>